<evidence type="ECO:0000313" key="3">
    <source>
        <dbReference type="Proteomes" id="UP000680679"/>
    </source>
</evidence>
<keyword evidence="3" id="KW-1185">Reference proteome</keyword>
<name>A0ABM7QPX1_9GAMM</name>
<reference evidence="2 3" key="1">
    <citation type="submission" date="2021-04" db="EMBL/GenBank/DDBJ databases">
        <title>Complete genome sequencing of Allochromatium tepidum strain NZ.</title>
        <authorList>
            <person name="Tsukatani Y."/>
            <person name="Mori H."/>
        </authorList>
    </citation>
    <scope>NUCLEOTIDE SEQUENCE [LARGE SCALE GENOMIC DNA]</scope>
    <source>
        <strain evidence="2 3">NZ</strain>
    </source>
</reference>
<dbReference type="SUPFAM" id="SSF53448">
    <property type="entry name" value="Nucleotide-diphospho-sugar transferases"/>
    <property type="match status" value="1"/>
</dbReference>
<dbReference type="Proteomes" id="UP000680679">
    <property type="component" value="Chromosome"/>
</dbReference>
<feature type="domain" description="Glycosyltransferase 2-like" evidence="1">
    <location>
        <begin position="27"/>
        <end position="158"/>
    </location>
</feature>
<protein>
    <submittedName>
        <fullName evidence="2">Glycosyl transferase family 2</fullName>
    </submittedName>
</protein>
<dbReference type="EMBL" id="AP024563">
    <property type="protein sequence ID" value="BCU07748.1"/>
    <property type="molecule type" value="Genomic_DNA"/>
</dbReference>
<dbReference type="InterPro" id="IPR029044">
    <property type="entry name" value="Nucleotide-diphossugar_trans"/>
</dbReference>
<accession>A0ABM7QPX1</accession>
<dbReference type="PANTHER" id="PTHR48090:SF7">
    <property type="entry name" value="RFBJ PROTEIN"/>
    <property type="match status" value="1"/>
</dbReference>
<dbReference type="PANTHER" id="PTHR48090">
    <property type="entry name" value="UNDECAPRENYL-PHOSPHATE 4-DEOXY-4-FORMAMIDO-L-ARABINOSE TRANSFERASE-RELATED"/>
    <property type="match status" value="1"/>
</dbReference>
<proteinExistence type="predicted"/>
<evidence type="ECO:0000259" key="1">
    <source>
        <dbReference type="Pfam" id="PF00535"/>
    </source>
</evidence>
<sequence>MSGLPEPVTCDQAPNPAAPPRVADVLVLIPAHNEAATVGAIVREVRRRWGYPVVVIDDCSTDDTAEIARAAGATLLPLPLQLGAWGALQTGLRYAERNGYRLAVTLDADGQHEPAQIGTLVAPVLAGRANVVIGAFPARASPARRLAWHYFRRLTGLDLEDITSGFRAYDARAIRLLASREATLLDYQDVGVLLTLHRHGLRVIEEPVPMQPRLQGVSRVFKSWWTVGNYMLQTSLLCLARVGHGRARDRRTDSDVSG</sequence>
<keyword evidence="2" id="KW-0808">Transferase</keyword>
<dbReference type="Pfam" id="PF00535">
    <property type="entry name" value="Glycos_transf_2"/>
    <property type="match status" value="1"/>
</dbReference>
<dbReference type="InterPro" id="IPR001173">
    <property type="entry name" value="Glyco_trans_2-like"/>
</dbReference>
<organism evidence="2 3">
    <name type="scientific">Allochromatium tepidum</name>
    <dbReference type="NCBI Taxonomy" id="553982"/>
    <lineage>
        <taxon>Bacteria</taxon>
        <taxon>Pseudomonadati</taxon>
        <taxon>Pseudomonadota</taxon>
        <taxon>Gammaproteobacteria</taxon>
        <taxon>Chromatiales</taxon>
        <taxon>Chromatiaceae</taxon>
        <taxon>Allochromatium</taxon>
    </lineage>
</organism>
<evidence type="ECO:0000313" key="2">
    <source>
        <dbReference type="EMBL" id="BCU07748.1"/>
    </source>
</evidence>
<dbReference type="CDD" id="cd04179">
    <property type="entry name" value="DPM_DPG-synthase_like"/>
    <property type="match status" value="1"/>
</dbReference>
<dbReference type="InterPro" id="IPR050256">
    <property type="entry name" value="Glycosyltransferase_2"/>
</dbReference>
<dbReference type="RefSeq" id="WP_336511357.1">
    <property type="nucleotide sequence ID" value="NZ_AP024563.1"/>
</dbReference>
<gene>
    <name evidence="2" type="ORF">Atep_24250</name>
</gene>
<dbReference type="GO" id="GO:0016740">
    <property type="term" value="F:transferase activity"/>
    <property type="evidence" value="ECO:0007669"/>
    <property type="project" value="UniProtKB-KW"/>
</dbReference>
<dbReference type="Gene3D" id="3.90.550.10">
    <property type="entry name" value="Spore Coat Polysaccharide Biosynthesis Protein SpsA, Chain A"/>
    <property type="match status" value="1"/>
</dbReference>